<evidence type="ECO:0000313" key="2">
    <source>
        <dbReference type="EMBL" id="CBE68325.1"/>
    </source>
</evidence>
<keyword evidence="1" id="KW-0732">Signal</keyword>
<dbReference type="eggNOG" id="ENOG5032YBM">
    <property type="taxonomic scope" value="Bacteria"/>
</dbReference>
<gene>
    <name evidence="2" type="ORF">DAMO_1265</name>
</gene>
<reference evidence="2 3" key="1">
    <citation type="journal article" date="2010" name="Nature">
        <title>Nitrite-driven anaerobic methane oxidation by oxygenic bacteria.</title>
        <authorList>
            <person name="Ettwig K.F."/>
            <person name="Butler M.K."/>
            <person name="Le Paslier D."/>
            <person name="Pelletier E."/>
            <person name="Mangenot S."/>
            <person name="Kuypers M.M.M."/>
            <person name="Schreiber F."/>
            <person name="Dutilh B.E."/>
            <person name="Zedelius J."/>
            <person name="de Beer D."/>
            <person name="Gloerich J."/>
            <person name="Wessels H.J.C.T."/>
            <person name="van Allen T."/>
            <person name="Luesken F."/>
            <person name="Wu M."/>
            <person name="van de Pas-Schoonen K.T."/>
            <person name="Op den Camp H.J.M."/>
            <person name="Janssen-Megens E.M."/>
            <person name="Francoijs K-J."/>
            <person name="Stunnenberg H."/>
            <person name="Weissenbach J."/>
            <person name="Jetten M.S.M."/>
            <person name="Strous M."/>
        </authorList>
    </citation>
    <scope>NUCLEOTIDE SEQUENCE [LARGE SCALE GENOMIC DNA]</scope>
</reference>
<dbReference type="Proteomes" id="UP000006898">
    <property type="component" value="Chromosome"/>
</dbReference>
<dbReference type="STRING" id="671143.DAMO_1265"/>
<organism evidence="2 3">
    <name type="scientific">Methylomirabilis oxygeniifera</name>
    <dbReference type="NCBI Taxonomy" id="671143"/>
    <lineage>
        <taxon>Bacteria</taxon>
        <taxon>Candidatus Methylomirabilota</taxon>
        <taxon>Candidatus Methylomirabilia</taxon>
        <taxon>Candidatus Methylomirabilales</taxon>
        <taxon>Candidatus Methylomirabilaceae</taxon>
        <taxon>Candidatus Methylomirabilis</taxon>
    </lineage>
</organism>
<dbReference type="InterPro" id="IPR025293">
    <property type="entry name" value="YfiR/HmsC-like"/>
</dbReference>
<dbReference type="KEGG" id="mox:DAMO_1265"/>
<dbReference type="HOGENOM" id="CLU_093136_1_2_0"/>
<dbReference type="EMBL" id="FP565575">
    <property type="protein sequence ID" value="CBE68325.1"/>
    <property type="molecule type" value="Genomic_DNA"/>
</dbReference>
<feature type="signal peptide" evidence="1">
    <location>
        <begin position="1"/>
        <end position="24"/>
    </location>
</feature>
<protein>
    <submittedName>
        <fullName evidence="2">Putative transmembrane protein</fullName>
    </submittedName>
</protein>
<keyword evidence="2" id="KW-0472">Membrane</keyword>
<evidence type="ECO:0000313" key="3">
    <source>
        <dbReference type="Proteomes" id="UP000006898"/>
    </source>
</evidence>
<accession>D5MEZ6</accession>
<sequence length="190" mass="21117">MIRRPVFTRILLLCLFVAASGVDAFGPIRSAFAQSSPLEYQVKAAFLYQFSKFVEWPPQAFGVSQYTICIGVVNGGSMASALQSIEGKETKGRRVVVKQFKTPDELEFCHILYISPAMAGRLAEILERLKGTSTLTVSDIDGFARRGGMINFIMVENQIQFEINVETAEKANLQISSHLLRLARIVPRGR</sequence>
<name>D5MEZ6_METO1</name>
<evidence type="ECO:0000256" key="1">
    <source>
        <dbReference type="SAM" id="SignalP"/>
    </source>
</evidence>
<keyword evidence="2" id="KW-0812">Transmembrane</keyword>
<proteinExistence type="predicted"/>
<dbReference type="AlphaFoldDB" id="D5MEZ6"/>
<feature type="chain" id="PRO_5003074522" evidence="1">
    <location>
        <begin position="25"/>
        <end position="190"/>
    </location>
</feature>
<dbReference type="Pfam" id="PF13689">
    <property type="entry name" value="DUF4154"/>
    <property type="match status" value="1"/>
</dbReference>